<accession>A0A1M4WED0</accession>
<dbReference type="GO" id="GO:0005524">
    <property type="term" value="F:ATP binding"/>
    <property type="evidence" value="ECO:0007669"/>
    <property type="project" value="UniProtKB-KW"/>
</dbReference>
<evidence type="ECO:0000256" key="1">
    <source>
        <dbReference type="ARBA" id="ARBA00005417"/>
    </source>
</evidence>
<dbReference type="InterPro" id="IPR027417">
    <property type="entry name" value="P-loop_NTPase"/>
</dbReference>
<evidence type="ECO:0000256" key="2">
    <source>
        <dbReference type="ARBA" id="ARBA00022448"/>
    </source>
</evidence>
<dbReference type="Gene3D" id="3.40.50.300">
    <property type="entry name" value="P-loop containing nucleotide triphosphate hydrolases"/>
    <property type="match status" value="1"/>
</dbReference>
<dbReference type="GO" id="GO:0016887">
    <property type="term" value="F:ATP hydrolysis activity"/>
    <property type="evidence" value="ECO:0007669"/>
    <property type="project" value="InterPro"/>
</dbReference>
<dbReference type="PROSITE" id="PS00211">
    <property type="entry name" value="ABC_TRANSPORTER_1"/>
    <property type="match status" value="1"/>
</dbReference>
<dbReference type="OrthoDB" id="9804819at2"/>
<protein>
    <submittedName>
        <fullName evidence="6">Bacitracin transport system ATP-binding protein</fullName>
    </submittedName>
</protein>
<reference evidence="6 7" key="1">
    <citation type="submission" date="2016-11" db="EMBL/GenBank/DDBJ databases">
        <authorList>
            <person name="Jaros S."/>
            <person name="Januszkiewicz K."/>
            <person name="Wedrychowicz H."/>
        </authorList>
    </citation>
    <scope>NUCLEOTIDE SEQUENCE [LARGE SCALE GENOMIC DNA]</scope>
    <source>
        <strain evidence="6 7">DSM 44666</strain>
    </source>
</reference>
<proteinExistence type="inferred from homology"/>
<comment type="similarity">
    <text evidence="1">Belongs to the ABC transporter superfamily.</text>
</comment>
<evidence type="ECO:0000313" key="7">
    <source>
        <dbReference type="Proteomes" id="UP000184476"/>
    </source>
</evidence>
<dbReference type="PANTHER" id="PTHR43335:SF8">
    <property type="entry name" value="ABC TRANSPORTER, ATP-BINDING PROTEIN"/>
    <property type="match status" value="1"/>
</dbReference>
<dbReference type="InterPro" id="IPR017871">
    <property type="entry name" value="ABC_transporter-like_CS"/>
</dbReference>
<dbReference type="InterPro" id="IPR003439">
    <property type="entry name" value="ABC_transporter-like_ATP-bd"/>
</dbReference>
<evidence type="ECO:0000256" key="4">
    <source>
        <dbReference type="ARBA" id="ARBA00022840"/>
    </source>
</evidence>
<keyword evidence="7" id="KW-1185">Reference proteome</keyword>
<dbReference type="RefSeq" id="WP_073154269.1">
    <property type="nucleotide sequence ID" value="NZ_FQVL01000003.1"/>
</dbReference>
<keyword evidence="2" id="KW-0813">Transport</keyword>
<dbReference type="PANTHER" id="PTHR43335">
    <property type="entry name" value="ABC TRANSPORTER, ATP-BINDING PROTEIN"/>
    <property type="match status" value="1"/>
</dbReference>
<feature type="domain" description="ABC transporter" evidence="5">
    <location>
        <begin position="8"/>
        <end position="235"/>
    </location>
</feature>
<evidence type="ECO:0000259" key="5">
    <source>
        <dbReference type="PROSITE" id="PS50893"/>
    </source>
</evidence>
<sequence>MKSELPILKLTNLGKKYANHWAVRNLNLNLYQGEIYGFLGRNGAGKTTTIRMIMDLIKPTTGTIQLFGQTDIVRKEMRLRQIGATIEYPGFYPNLTARENLYYNAKMFEVDVARIDETLEFMGLQKAANRVVKGYSLGMKQRLGLARALLHQPKLLILDEPTNGLDPSGIKEIRELIQQLRTEFHITVLVSSHILSEIEQLADRVGMIHQGMLTKEIVLADLQQHGKQYIEIKVNNPQSAIQTLAHSYRLHDTKIIDEQTVHLFGTFHQPAEINRHLHQAGFDVSHFTLRRESLEDHFLRITGGFES</sequence>
<dbReference type="PROSITE" id="PS50893">
    <property type="entry name" value="ABC_TRANSPORTER_2"/>
    <property type="match status" value="1"/>
</dbReference>
<gene>
    <name evidence="6" type="ORF">SAMN05444392_103175</name>
</gene>
<dbReference type="SMART" id="SM00382">
    <property type="entry name" value="AAA"/>
    <property type="match status" value="1"/>
</dbReference>
<evidence type="ECO:0000313" key="6">
    <source>
        <dbReference type="EMBL" id="SHE79433.1"/>
    </source>
</evidence>
<keyword evidence="4 6" id="KW-0067">ATP-binding</keyword>
<keyword evidence="3" id="KW-0547">Nucleotide-binding</keyword>
<dbReference type="AlphaFoldDB" id="A0A1M4WED0"/>
<dbReference type="STRING" id="112248.SAMN05444392_103175"/>
<dbReference type="InterPro" id="IPR003593">
    <property type="entry name" value="AAA+_ATPase"/>
</dbReference>
<dbReference type="CDD" id="cd03268">
    <property type="entry name" value="ABC_BcrA_bacitracin_resist"/>
    <property type="match status" value="1"/>
</dbReference>
<dbReference type="SUPFAM" id="SSF52540">
    <property type="entry name" value="P-loop containing nucleoside triphosphate hydrolases"/>
    <property type="match status" value="1"/>
</dbReference>
<name>A0A1M4WED0_9BACL</name>
<dbReference type="Pfam" id="PF00005">
    <property type="entry name" value="ABC_tran"/>
    <property type="match status" value="1"/>
</dbReference>
<organism evidence="6 7">
    <name type="scientific">Seinonella peptonophila</name>
    <dbReference type="NCBI Taxonomy" id="112248"/>
    <lineage>
        <taxon>Bacteria</taxon>
        <taxon>Bacillati</taxon>
        <taxon>Bacillota</taxon>
        <taxon>Bacilli</taxon>
        <taxon>Bacillales</taxon>
        <taxon>Thermoactinomycetaceae</taxon>
        <taxon>Seinonella</taxon>
    </lineage>
</organism>
<dbReference type="EMBL" id="FQVL01000003">
    <property type="protein sequence ID" value="SHE79433.1"/>
    <property type="molecule type" value="Genomic_DNA"/>
</dbReference>
<evidence type="ECO:0000256" key="3">
    <source>
        <dbReference type="ARBA" id="ARBA00022741"/>
    </source>
</evidence>
<dbReference type="Proteomes" id="UP000184476">
    <property type="component" value="Unassembled WGS sequence"/>
</dbReference>